<feature type="region of interest" description="Disordered" evidence="6">
    <location>
        <begin position="587"/>
        <end position="612"/>
    </location>
</feature>
<evidence type="ECO:0000313" key="10">
    <source>
        <dbReference type="EMBL" id="AXH00691.1"/>
    </source>
</evidence>
<dbReference type="InterPro" id="IPR038591">
    <property type="entry name" value="NolW-like_sf"/>
</dbReference>
<dbReference type="GO" id="GO:0015627">
    <property type="term" value="C:type II protein secretion system complex"/>
    <property type="evidence" value="ECO:0007669"/>
    <property type="project" value="TreeGrafter"/>
</dbReference>
<dbReference type="RefSeq" id="WP_114673346.1">
    <property type="nucleotide sequence ID" value="NZ_CP031163.1"/>
</dbReference>
<keyword evidence="5" id="KW-0813">Transport</keyword>
<dbReference type="InterPro" id="IPR004845">
    <property type="entry name" value="T2SS_GspD_CS"/>
</dbReference>
<dbReference type="KEGG" id="dwu:DVJ83_16180"/>
<evidence type="ECO:0000313" key="11">
    <source>
        <dbReference type="Proteomes" id="UP000253744"/>
    </source>
</evidence>
<keyword evidence="10" id="KW-0614">Plasmid</keyword>
<sequence length="745" mass="77354">MKKFVYLTLCLGAFASAQAAGNGTVSTPISAVSTSALAPMVVTRLEGNAKLDKTLKVVLPSGAPLSVVLSAIAKAGGLSLIQRDVPAQPVTLNVTGMSIRNALERLLNLYGDQVAGQLIGDTLIVAPPQAIARLDQPKTGQDILNQATSSDDASRIAALTGAQVVPLRQVTIVSGTDAQRTGAARLLQANAQAPAQAGSTGEESQKVFAVSESLGNVESDVAERTIKALHEGVQATSAYGRIYLQARSEEVLRAASKTMTQLREDAPARSLKAQVADDTERRTISTLLAADVFNRLVTATGGVEAMPLESGAYRVQGTKAALDDFASALKGAEAREAMRVTVTYAGGLDEDLSGLKALVPNASVRLTSGGIEVRGTPQEQLRASSYLGSLGRKSKPAEEQTSVRLSLAYANPVTVAAQLASLYGDDGTQGQNAVQEAQTPQPQQAAAPQANTTPIAQSNATNTLTGGVRILVDERTRGLILSGPVSQVERVQRTVSDLDIRMNDIRMALKIEQVSGSNGQDLGLSWSVGAGGLSVGQKDGTLQGGFTPGLKPLSFEASLQVARTQGRVNTLLDTSFVSQDGRTSTFSNGGQLVLPNTSTTTTNGSTTSNTTRESYNYGLEVSLTPRLAPDGRVEVDVRVQLGQAPRPGVQNGVVIEKQTLATLVNVAPGESLVLGGILQKSQNDSSKGVPGLSDIPVLGALFGNKTTSNDTSVLLITLQAGNREDSRAPSAPSGAGVTRVTLPGH</sequence>
<feature type="compositionally biased region" description="Low complexity" evidence="6">
    <location>
        <begin position="596"/>
        <end position="611"/>
    </location>
</feature>
<dbReference type="Gene3D" id="3.30.1370.120">
    <property type="match status" value="1"/>
</dbReference>
<feature type="region of interest" description="Disordered" evidence="6">
    <location>
        <begin position="723"/>
        <end position="745"/>
    </location>
</feature>
<evidence type="ECO:0000256" key="4">
    <source>
        <dbReference type="RuleBase" id="RU004003"/>
    </source>
</evidence>
<dbReference type="InterPro" id="IPR004846">
    <property type="entry name" value="T2SS/T3SS_dom"/>
</dbReference>
<dbReference type="PROSITE" id="PS00875">
    <property type="entry name" value="T2SP_D"/>
    <property type="match status" value="1"/>
</dbReference>
<evidence type="ECO:0000256" key="1">
    <source>
        <dbReference type="ARBA" id="ARBA00004370"/>
    </source>
</evidence>
<dbReference type="PANTHER" id="PTHR30332">
    <property type="entry name" value="PROBABLE GENERAL SECRETION PATHWAY PROTEIN D"/>
    <property type="match status" value="1"/>
</dbReference>
<dbReference type="EMBL" id="CP031163">
    <property type="protein sequence ID" value="AXH00691.1"/>
    <property type="molecule type" value="Genomic_DNA"/>
</dbReference>
<geneLocation type="plasmid" evidence="11">
    <name>pdrdi</name>
</geneLocation>
<evidence type="ECO:0000256" key="3">
    <source>
        <dbReference type="ARBA" id="ARBA00023136"/>
    </source>
</evidence>
<feature type="domain" description="Type II/III secretion system secretin-like" evidence="8">
    <location>
        <begin position="563"/>
        <end position="719"/>
    </location>
</feature>
<dbReference type="PANTHER" id="PTHR30332:SF17">
    <property type="entry name" value="TYPE IV PILIATION SYSTEM PROTEIN DR_0774-RELATED"/>
    <property type="match status" value="1"/>
</dbReference>
<feature type="domain" description="NolW-like" evidence="9">
    <location>
        <begin position="405"/>
        <end position="501"/>
    </location>
</feature>
<dbReference type="Proteomes" id="UP000253744">
    <property type="component" value="Plasmid pDrdI"/>
</dbReference>
<dbReference type="GO" id="GO:0009306">
    <property type="term" value="P:protein secretion"/>
    <property type="evidence" value="ECO:0007669"/>
    <property type="project" value="InterPro"/>
</dbReference>
<feature type="signal peptide" evidence="7">
    <location>
        <begin position="1"/>
        <end position="19"/>
    </location>
</feature>
<evidence type="ECO:0000259" key="9">
    <source>
        <dbReference type="Pfam" id="PF03958"/>
    </source>
</evidence>
<keyword evidence="2 7" id="KW-0732">Signal</keyword>
<feature type="compositionally biased region" description="Low complexity" evidence="6">
    <location>
        <begin position="433"/>
        <end position="457"/>
    </location>
</feature>
<proteinExistence type="inferred from homology"/>
<reference evidence="10 11" key="1">
    <citation type="submission" date="2018-07" db="EMBL/GenBank/DDBJ databases">
        <title>Complete Genome and Methylome Analysis of Deinococcus wulumuqiensis NEB 479.</title>
        <authorList>
            <person name="Fomenkov A."/>
            <person name="Luyten Y."/>
            <person name="Vincze T."/>
            <person name="Anton B.P."/>
            <person name="Clark T."/>
            <person name="Roberts R.J."/>
            <person name="Morgan R.D."/>
        </authorList>
    </citation>
    <scope>NUCLEOTIDE SEQUENCE [LARGE SCALE GENOMIC DNA]</scope>
    <source>
        <strain evidence="10 11">NEB 479</strain>
        <plasmid evidence="11">Plasmid pdrdi</plasmid>
    </source>
</reference>
<evidence type="ECO:0000256" key="2">
    <source>
        <dbReference type="ARBA" id="ARBA00022729"/>
    </source>
</evidence>
<evidence type="ECO:0000259" key="8">
    <source>
        <dbReference type="Pfam" id="PF00263"/>
    </source>
</evidence>
<accession>A0A345ILW8</accession>
<dbReference type="Pfam" id="PF00263">
    <property type="entry name" value="Secretin"/>
    <property type="match status" value="1"/>
</dbReference>
<evidence type="ECO:0000256" key="5">
    <source>
        <dbReference type="RuleBase" id="RU004004"/>
    </source>
</evidence>
<keyword evidence="3" id="KW-0472">Membrane</keyword>
<dbReference type="AlphaFoldDB" id="A0A345ILW8"/>
<comment type="similarity">
    <text evidence="4">Belongs to the bacterial secretin family.</text>
</comment>
<evidence type="ECO:0000256" key="6">
    <source>
        <dbReference type="SAM" id="MobiDB-lite"/>
    </source>
</evidence>
<evidence type="ECO:0000256" key="7">
    <source>
        <dbReference type="SAM" id="SignalP"/>
    </source>
</evidence>
<protein>
    <submittedName>
        <fullName evidence="10">Pilus assembly protein PilQ</fullName>
    </submittedName>
</protein>
<comment type="subcellular location">
    <subcellularLocation>
        <location evidence="5">Cell outer membrane</location>
    </subcellularLocation>
    <subcellularLocation>
        <location evidence="1">Membrane</location>
    </subcellularLocation>
</comment>
<dbReference type="InterPro" id="IPR005644">
    <property type="entry name" value="NolW-like"/>
</dbReference>
<organism evidence="10 11">
    <name type="scientific">Deinococcus wulumuqiensis</name>
    <dbReference type="NCBI Taxonomy" id="980427"/>
    <lineage>
        <taxon>Bacteria</taxon>
        <taxon>Thermotogati</taxon>
        <taxon>Deinococcota</taxon>
        <taxon>Deinococci</taxon>
        <taxon>Deinococcales</taxon>
        <taxon>Deinococcaceae</taxon>
        <taxon>Deinococcus</taxon>
    </lineage>
</organism>
<feature type="region of interest" description="Disordered" evidence="6">
    <location>
        <begin position="427"/>
        <end position="460"/>
    </location>
</feature>
<name>A0A345ILW8_9DEIO</name>
<feature type="chain" id="PRO_5016781496" evidence="7">
    <location>
        <begin position="20"/>
        <end position="745"/>
    </location>
</feature>
<gene>
    <name evidence="10" type="ORF">DVJ83_16180</name>
</gene>
<dbReference type="InterPro" id="IPR050810">
    <property type="entry name" value="Bact_Secretion_Sys_Channel"/>
</dbReference>
<dbReference type="Pfam" id="PF03958">
    <property type="entry name" value="Secretin_N"/>
    <property type="match status" value="1"/>
</dbReference>
<dbReference type="GO" id="GO:0009279">
    <property type="term" value="C:cell outer membrane"/>
    <property type="evidence" value="ECO:0007669"/>
    <property type="project" value="UniProtKB-SubCell"/>
</dbReference>